<organism evidence="1 2">
    <name type="scientific">Fusarium decemcellulare</name>
    <dbReference type="NCBI Taxonomy" id="57161"/>
    <lineage>
        <taxon>Eukaryota</taxon>
        <taxon>Fungi</taxon>
        <taxon>Dikarya</taxon>
        <taxon>Ascomycota</taxon>
        <taxon>Pezizomycotina</taxon>
        <taxon>Sordariomycetes</taxon>
        <taxon>Hypocreomycetidae</taxon>
        <taxon>Hypocreales</taxon>
        <taxon>Nectriaceae</taxon>
        <taxon>Fusarium</taxon>
        <taxon>Fusarium decemcellulare species complex</taxon>
    </lineage>
</organism>
<evidence type="ECO:0000313" key="2">
    <source>
        <dbReference type="Proteomes" id="UP001148629"/>
    </source>
</evidence>
<keyword evidence="2" id="KW-1185">Reference proteome</keyword>
<dbReference type="Proteomes" id="UP001148629">
    <property type="component" value="Unassembled WGS sequence"/>
</dbReference>
<comment type="caution">
    <text evidence="1">The sequence shown here is derived from an EMBL/GenBank/DDBJ whole genome shotgun (WGS) entry which is preliminary data.</text>
</comment>
<protein>
    <submittedName>
        <fullName evidence="1">Uncharacterized protein</fullName>
    </submittedName>
</protein>
<gene>
    <name evidence="1" type="ORF">NM208_g5968</name>
</gene>
<dbReference type="EMBL" id="JANRMS010000529">
    <property type="protein sequence ID" value="KAJ3538288.1"/>
    <property type="molecule type" value="Genomic_DNA"/>
</dbReference>
<reference evidence="1" key="1">
    <citation type="submission" date="2022-08" db="EMBL/GenBank/DDBJ databases">
        <title>Genome Sequence of Fusarium decemcellulare.</title>
        <authorList>
            <person name="Buettner E."/>
        </authorList>
    </citation>
    <scope>NUCLEOTIDE SEQUENCE</scope>
    <source>
        <strain evidence="1">Babe19</strain>
    </source>
</reference>
<accession>A0ACC1SF51</accession>
<proteinExistence type="predicted"/>
<sequence length="362" mass="39889">MTQLKPLTGDHYLWRYVPSRGAAILFVVLFAIMTGFVVWRIITTRSWHCVPFAVGGLFEITGYSARAAAEGLTDIAMPFFIQHTFILLAPALFSAAMYMTLGRMMRHLKGQRHSIIPVSWLTAIFVSGDAVSFCIQGSGAGVVAARHSTMATGQKIIAGGISLQMVMFGLFIATAIVFHIGLRNWPSGPSLLPGSTWKRSMKVLYVASGLIVARSIYRLAESILGPGGYPQGHEWTLASRPAKALTGKKLDRDKTTVSDATRPDRVESSAPRASPSVSQDHGRLLLLTKTERGMEAARGRMGALKRMTEVRDKDADDRRLFELEYTGCTDSDTFSYEKYEKKPRANLLKPFLYSHPMSGKAH</sequence>
<name>A0ACC1SF51_9HYPO</name>
<evidence type="ECO:0000313" key="1">
    <source>
        <dbReference type="EMBL" id="KAJ3538288.1"/>
    </source>
</evidence>